<organism evidence="2 3">
    <name type="scientific">Diploscapter pachys</name>
    <dbReference type="NCBI Taxonomy" id="2018661"/>
    <lineage>
        <taxon>Eukaryota</taxon>
        <taxon>Metazoa</taxon>
        <taxon>Ecdysozoa</taxon>
        <taxon>Nematoda</taxon>
        <taxon>Chromadorea</taxon>
        <taxon>Rhabditida</taxon>
        <taxon>Rhabditina</taxon>
        <taxon>Rhabditomorpha</taxon>
        <taxon>Rhabditoidea</taxon>
        <taxon>Rhabditidae</taxon>
        <taxon>Diploscapter</taxon>
    </lineage>
</organism>
<evidence type="ECO:0000313" key="2">
    <source>
        <dbReference type="EMBL" id="PAV71720.1"/>
    </source>
</evidence>
<sequence>MLLFNLLRANIVIDLPGSGHILEFAVEQSTRVRLDQGGSTGQVDDHGRGRELGRRQNELETRHQLRGTACARNTDPFSEESSIICLL</sequence>
<dbReference type="EMBL" id="LIAE01008941">
    <property type="protein sequence ID" value="PAV71720.1"/>
    <property type="molecule type" value="Genomic_DNA"/>
</dbReference>
<comment type="caution">
    <text evidence="2">The sequence shown here is derived from an EMBL/GenBank/DDBJ whole genome shotgun (WGS) entry which is preliminary data.</text>
</comment>
<keyword evidence="3" id="KW-1185">Reference proteome</keyword>
<gene>
    <name evidence="2" type="ORF">WR25_12025</name>
</gene>
<name>A0A2A2KCU3_9BILA</name>
<feature type="region of interest" description="Disordered" evidence="1">
    <location>
        <begin position="35"/>
        <end position="67"/>
    </location>
</feature>
<dbReference type="AlphaFoldDB" id="A0A2A2KCU3"/>
<accession>A0A2A2KCU3</accession>
<reference evidence="2 3" key="1">
    <citation type="journal article" date="2017" name="Curr. Biol.">
        <title>Genome architecture and evolution of a unichromosomal asexual nematode.</title>
        <authorList>
            <person name="Fradin H."/>
            <person name="Zegar C."/>
            <person name="Gutwein M."/>
            <person name="Lucas J."/>
            <person name="Kovtun M."/>
            <person name="Corcoran D."/>
            <person name="Baugh L.R."/>
            <person name="Kiontke K."/>
            <person name="Gunsalus K."/>
            <person name="Fitch D.H."/>
            <person name="Piano F."/>
        </authorList>
    </citation>
    <scope>NUCLEOTIDE SEQUENCE [LARGE SCALE GENOMIC DNA]</scope>
    <source>
        <strain evidence="2">PF1309</strain>
    </source>
</reference>
<dbReference type="Proteomes" id="UP000218231">
    <property type="component" value="Unassembled WGS sequence"/>
</dbReference>
<evidence type="ECO:0000256" key="1">
    <source>
        <dbReference type="SAM" id="MobiDB-lite"/>
    </source>
</evidence>
<protein>
    <submittedName>
        <fullName evidence="2">Uncharacterized protein</fullName>
    </submittedName>
</protein>
<evidence type="ECO:0000313" key="3">
    <source>
        <dbReference type="Proteomes" id="UP000218231"/>
    </source>
</evidence>
<proteinExistence type="predicted"/>
<feature type="compositionally biased region" description="Basic and acidic residues" evidence="1">
    <location>
        <begin position="43"/>
        <end position="63"/>
    </location>
</feature>